<proteinExistence type="predicted"/>
<dbReference type="EMBL" id="JACCFW010000001">
    <property type="protein sequence ID" value="NYJ73056.1"/>
    <property type="molecule type" value="Genomic_DNA"/>
</dbReference>
<accession>A0A853D6P4</accession>
<dbReference type="Pfam" id="PF03358">
    <property type="entry name" value="FMN_red"/>
    <property type="match status" value="1"/>
</dbReference>
<dbReference type="InterPro" id="IPR005025">
    <property type="entry name" value="FMN_Rdtase-like_dom"/>
</dbReference>
<evidence type="ECO:0000259" key="1">
    <source>
        <dbReference type="Pfam" id="PF03358"/>
    </source>
</evidence>
<dbReference type="AlphaFoldDB" id="A0A853D6P4"/>
<organism evidence="2 3">
    <name type="scientific">Allobranchiibius huperziae</name>
    <dbReference type="NCBI Taxonomy" id="1874116"/>
    <lineage>
        <taxon>Bacteria</taxon>
        <taxon>Bacillati</taxon>
        <taxon>Actinomycetota</taxon>
        <taxon>Actinomycetes</taxon>
        <taxon>Micrococcales</taxon>
        <taxon>Dermacoccaceae</taxon>
        <taxon>Allobranchiibius</taxon>
    </lineage>
</organism>
<dbReference type="Proteomes" id="UP000571817">
    <property type="component" value="Unassembled WGS sequence"/>
</dbReference>
<gene>
    <name evidence="2" type="ORF">HNR15_000019</name>
</gene>
<dbReference type="GO" id="GO:0010181">
    <property type="term" value="F:FMN binding"/>
    <property type="evidence" value="ECO:0007669"/>
    <property type="project" value="TreeGrafter"/>
</dbReference>
<dbReference type="RefSeq" id="WP_179478048.1">
    <property type="nucleotide sequence ID" value="NZ_JACCFW010000001.1"/>
</dbReference>
<name>A0A853D6P4_9MICO</name>
<dbReference type="PANTHER" id="PTHR30543">
    <property type="entry name" value="CHROMATE REDUCTASE"/>
    <property type="match status" value="1"/>
</dbReference>
<dbReference type="GO" id="GO:0016491">
    <property type="term" value="F:oxidoreductase activity"/>
    <property type="evidence" value="ECO:0007669"/>
    <property type="project" value="InterPro"/>
</dbReference>
<dbReference type="GO" id="GO:0005829">
    <property type="term" value="C:cytosol"/>
    <property type="evidence" value="ECO:0007669"/>
    <property type="project" value="TreeGrafter"/>
</dbReference>
<protein>
    <submittedName>
        <fullName evidence="2">NAD(P)H-dependent FMN reductase</fullName>
    </submittedName>
</protein>
<dbReference type="Gene3D" id="3.40.50.360">
    <property type="match status" value="1"/>
</dbReference>
<dbReference type="PANTHER" id="PTHR30543:SF21">
    <property type="entry name" value="NAD(P)H-DEPENDENT FMN REDUCTASE LOT6"/>
    <property type="match status" value="1"/>
</dbReference>
<comment type="caution">
    <text evidence="2">The sequence shown here is derived from an EMBL/GenBank/DDBJ whole genome shotgun (WGS) entry which is preliminary data.</text>
</comment>
<keyword evidence="3" id="KW-1185">Reference proteome</keyword>
<sequence>MSALRIAVVLCSTRPQRVGPSVAKWVMDQVAERDDATYELVDLADQGLPLLDEPEPASSQAYTKDHTKAWSRKIAGYDGFVFVFPEYNRALPAAFKNALDFLYVEWNDKVAGLVCYGSSEGLRAAEQLKQVLGELQIATVRAQVAISTYDDMEDYSKMAPRPYQAGNLNTMLTQLVRWGGALKTLR</sequence>
<evidence type="ECO:0000313" key="2">
    <source>
        <dbReference type="EMBL" id="NYJ73056.1"/>
    </source>
</evidence>
<dbReference type="InterPro" id="IPR050712">
    <property type="entry name" value="NAD(P)H-dep_reductase"/>
</dbReference>
<feature type="domain" description="NADPH-dependent FMN reductase-like" evidence="1">
    <location>
        <begin position="5"/>
        <end position="149"/>
    </location>
</feature>
<evidence type="ECO:0000313" key="3">
    <source>
        <dbReference type="Proteomes" id="UP000571817"/>
    </source>
</evidence>
<dbReference type="InterPro" id="IPR029039">
    <property type="entry name" value="Flavoprotein-like_sf"/>
</dbReference>
<reference evidence="2 3" key="1">
    <citation type="submission" date="2020-07" db="EMBL/GenBank/DDBJ databases">
        <title>Sequencing the genomes of 1000 actinobacteria strains.</title>
        <authorList>
            <person name="Klenk H.-P."/>
        </authorList>
    </citation>
    <scope>NUCLEOTIDE SEQUENCE [LARGE SCALE GENOMIC DNA]</scope>
    <source>
        <strain evidence="2 3">DSM 29531</strain>
    </source>
</reference>
<dbReference type="SUPFAM" id="SSF52218">
    <property type="entry name" value="Flavoproteins"/>
    <property type="match status" value="1"/>
</dbReference>